<proteinExistence type="inferred from homology"/>
<comment type="cofactor">
    <cofactor evidence="4">
        <name>Mg(2+)</name>
        <dbReference type="ChEBI" id="CHEBI:18420"/>
    </cofactor>
</comment>
<dbReference type="NCBIfam" id="TIGR00685">
    <property type="entry name" value="T6PP"/>
    <property type="match status" value="1"/>
</dbReference>
<keyword evidence="4" id="KW-0479">Metal-binding</keyword>
<sequence length="273" mass="28008">MLSPTKAALDQGASGPDAATPGDLPPPAPLTSEDCAVFLDFDGTLVEIAERPDAVEVAPGLAELVTALSTRLEGRLAIVTGRSIAALQDLLGPVEIALAGSHGGEFRPGAGCAVEPLAEPIPAEIISTLERFAAANGGLLVEPKPYSVAVHYRHHPEALEALLTCAQGLASAHSLALKHGKQVIELAMPGSDKGTAVARFMSLPAFAGRTPLFLGDDVTDEDAFRAVRGLGGIGVLVGAMRPTAAAARLPDVTAVHAWLKAGLNPEFQGKTQS</sequence>
<keyword evidence="7" id="KW-1185">Reference proteome</keyword>
<dbReference type="UniPathway" id="UPA00299"/>
<reference evidence="6 7" key="1">
    <citation type="submission" date="2019-12" db="EMBL/GenBank/DDBJ databases">
        <authorList>
            <person name="Feng G."/>
            <person name="Zhu H."/>
        </authorList>
    </citation>
    <scope>NUCLEOTIDE SEQUENCE [LARGE SCALE GENOMIC DNA]</scope>
    <source>
        <strain evidence="6 7">FGD1</strain>
    </source>
</reference>
<keyword evidence="3 4" id="KW-0378">Hydrolase</keyword>
<dbReference type="CDD" id="cd01627">
    <property type="entry name" value="HAD_TPP"/>
    <property type="match status" value="1"/>
</dbReference>
<dbReference type="GO" id="GO:0046872">
    <property type="term" value="F:metal ion binding"/>
    <property type="evidence" value="ECO:0007669"/>
    <property type="project" value="UniProtKB-KW"/>
</dbReference>
<evidence type="ECO:0000256" key="1">
    <source>
        <dbReference type="ARBA" id="ARBA00005199"/>
    </source>
</evidence>
<comment type="catalytic activity">
    <reaction evidence="4">
        <text>alpha,alpha-trehalose 6-phosphate + H2O = alpha,alpha-trehalose + phosphate</text>
        <dbReference type="Rhea" id="RHEA:23420"/>
        <dbReference type="ChEBI" id="CHEBI:15377"/>
        <dbReference type="ChEBI" id="CHEBI:16551"/>
        <dbReference type="ChEBI" id="CHEBI:43474"/>
        <dbReference type="ChEBI" id="CHEBI:58429"/>
        <dbReference type="EC" id="3.1.3.12"/>
    </reaction>
</comment>
<dbReference type="NCBIfam" id="TIGR01484">
    <property type="entry name" value="HAD-SF-IIB"/>
    <property type="match status" value="1"/>
</dbReference>
<evidence type="ECO:0000256" key="3">
    <source>
        <dbReference type="ARBA" id="ARBA00022801"/>
    </source>
</evidence>
<dbReference type="Proteomes" id="UP000465810">
    <property type="component" value="Unassembled WGS sequence"/>
</dbReference>
<dbReference type="GO" id="GO:0004805">
    <property type="term" value="F:trehalose-phosphatase activity"/>
    <property type="evidence" value="ECO:0007669"/>
    <property type="project" value="UniProtKB-EC"/>
</dbReference>
<evidence type="ECO:0000313" key="6">
    <source>
        <dbReference type="EMBL" id="MYL99785.1"/>
    </source>
</evidence>
<keyword evidence="4" id="KW-0460">Magnesium</keyword>
<dbReference type="EC" id="3.1.3.12" evidence="4"/>
<dbReference type="InterPro" id="IPR003337">
    <property type="entry name" value="Trehalose_PPase"/>
</dbReference>
<dbReference type="InterPro" id="IPR036412">
    <property type="entry name" value="HAD-like_sf"/>
</dbReference>
<evidence type="ECO:0000256" key="5">
    <source>
        <dbReference type="SAM" id="MobiDB-lite"/>
    </source>
</evidence>
<dbReference type="AlphaFoldDB" id="A0A7X4GK79"/>
<dbReference type="PANTHER" id="PTHR43768:SF3">
    <property type="entry name" value="TREHALOSE 6-PHOSPHATE PHOSPHATASE"/>
    <property type="match status" value="1"/>
</dbReference>
<evidence type="ECO:0000256" key="4">
    <source>
        <dbReference type="RuleBase" id="RU361117"/>
    </source>
</evidence>
<feature type="region of interest" description="Disordered" evidence="5">
    <location>
        <begin position="1"/>
        <end position="29"/>
    </location>
</feature>
<comment type="caution">
    <text evidence="6">The sequence shown here is derived from an EMBL/GenBank/DDBJ whole genome shotgun (WGS) entry which is preliminary data.</text>
</comment>
<comment type="pathway">
    <text evidence="1 4">Glycan biosynthesis; trehalose biosynthesis.</text>
</comment>
<dbReference type="Gene3D" id="3.30.70.1020">
    <property type="entry name" value="Trehalose-6-phosphate phosphatase related protein, domain 2"/>
    <property type="match status" value="1"/>
</dbReference>
<organism evidence="6 7">
    <name type="scientific">Novosphingobium silvae</name>
    <dbReference type="NCBI Taxonomy" id="2692619"/>
    <lineage>
        <taxon>Bacteria</taxon>
        <taxon>Pseudomonadati</taxon>
        <taxon>Pseudomonadota</taxon>
        <taxon>Alphaproteobacteria</taxon>
        <taxon>Sphingomonadales</taxon>
        <taxon>Sphingomonadaceae</taxon>
        <taxon>Novosphingobium</taxon>
    </lineage>
</organism>
<comment type="similarity">
    <text evidence="2 4">Belongs to the trehalose phosphatase family.</text>
</comment>
<dbReference type="InterPro" id="IPR044651">
    <property type="entry name" value="OTSB-like"/>
</dbReference>
<dbReference type="InterPro" id="IPR023214">
    <property type="entry name" value="HAD_sf"/>
</dbReference>
<dbReference type="PANTHER" id="PTHR43768">
    <property type="entry name" value="TREHALOSE 6-PHOSPHATE PHOSPHATASE"/>
    <property type="match status" value="1"/>
</dbReference>
<accession>A0A7X4GK79</accession>
<dbReference type="Pfam" id="PF02358">
    <property type="entry name" value="Trehalose_PPase"/>
    <property type="match status" value="1"/>
</dbReference>
<protein>
    <recommendedName>
        <fullName evidence="4">Trehalose 6-phosphate phosphatase</fullName>
        <ecNumber evidence="4">3.1.3.12</ecNumber>
    </recommendedName>
</protein>
<comment type="function">
    <text evidence="4">Removes the phosphate from trehalose 6-phosphate to produce free trehalose.</text>
</comment>
<dbReference type="InterPro" id="IPR006379">
    <property type="entry name" value="HAD-SF_hydro_IIB"/>
</dbReference>
<dbReference type="SUPFAM" id="SSF56784">
    <property type="entry name" value="HAD-like"/>
    <property type="match status" value="1"/>
</dbReference>
<dbReference type="EMBL" id="WVTD01000020">
    <property type="protein sequence ID" value="MYL99785.1"/>
    <property type="molecule type" value="Genomic_DNA"/>
</dbReference>
<dbReference type="GO" id="GO:0005992">
    <property type="term" value="P:trehalose biosynthetic process"/>
    <property type="evidence" value="ECO:0007669"/>
    <property type="project" value="UniProtKB-UniPathway"/>
</dbReference>
<name>A0A7X4GK79_9SPHN</name>
<gene>
    <name evidence="6" type="primary">otsB</name>
    <name evidence="6" type="ORF">GR702_18665</name>
</gene>
<evidence type="ECO:0000313" key="7">
    <source>
        <dbReference type="Proteomes" id="UP000465810"/>
    </source>
</evidence>
<evidence type="ECO:0000256" key="2">
    <source>
        <dbReference type="ARBA" id="ARBA00008770"/>
    </source>
</evidence>
<dbReference type="Gene3D" id="3.40.50.1000">
    <property type="entry name" value="HAD superfamily/HAD-like"/>
    <property type="match status" value="1"/>
</dbReference>